<dbReference type="RefSeq" id="WP_189991399.1">
    <property type="nucleotide sequence ID" value="NZ_BMZS01000007.1"/>
</dbReference>
<protein>
    <submittedName>
        <fullName evidence="7">Sodium:calcium antiporter</fullName>
    </submittedName>
</protein>
<comment type="caution">
    <text evidence="7">The sequence shown here is derived from an EMBL/GenBank/DDBJ whole genome shotgun (WGS) entry which is preliminary data.</text>
</comment>
<reference evidence="7" key="1">
    <citation type="journal article" date="2014" name="Int. J. Syst. Evol. Microbiol.">
        <title>Complete genome sequence of Corynebacterium casei LMG S-19264T (=DSM 44701T), isolated from a smear-ripened cheese.</title>
        <authorList>
            <consortium name="US DOE Joint Genome Institute (JGI-PGF)"/>
            <person name="Walter F."/>
            <person name="Albersmeier A."/>
            <person name="Kalinowski J."/>
            <person name="Ruckert C."/>
        </authorList>
    </citation>
    <scope>NUCLEOTIDE SEQUENCE</scope>
    <source>
        <strain evidence="7">KCTC 42651</strain>
    </source>
</reference>
<feature type="domain" description="Sodium/calcium exchanger membrane region" evidence="6">
    <location>
        <begin position="173"/>
        <end position="310"/>
    </location>
</feature>
<feature type="transmembrane region" description="Helical" evidence="5">
    <location>
        <begin position="6"/>
        <end position="26"/>
    </location>
</feature>
<sequence>MISAAWIFAGLVLLLLGAEVMIRGAVAMARRARVSPHVIGLTVIAFGTSAPELFVSLKAALHGSPGIAIGNVIGSNIANILLMIGTVGVVTPFVCRGAPLKRDGLVLLLGTVLFVAAGLHGMIERWHAVLMLVLLIGYLLYCYREERRSGDESLHAKEVAEFDQLPTSLWRSAAYTIGGLIAVLAGARLLVDGAIAVAQVAGISETVIGVTVVAVGTSLPELATTVVAAMRRHSDVALGNIIGSNIFNTLGILGVVAMVQPLAIPPEVLSADLWIMAAVTVGFVALAIRLPAFNRPWAVLFFLGYALFITEQFLPAGAWASAFDMAAN</sequence>
<dbReference type="InterPro" id="IPR044880">
    <property type="entry name" value="NCX_ion-bd_dom_sf"/>
</dbReference>
<keyword evidence="8" id="KW-1185">Reference proteome</keyword>
<feature type="transmembrane region" description="Helical" evidence="5">
    <location>
        <begin position="271"/>
        <end position="290"/>
    </location>
</feature>
<accession>A0A918XUD0</accession>
<dbReference type="GO" id="GO:0005262">
    <property type="term" value="F:calcium channel activity"/>
    <property type="evidence" value="ECO:0007669"/>
    <property type="project" value="TreeGrafter"/>
</dbReference>
<dbReference type="GO" id="GO:0005886">
    <property type="term" value="C:plasma membrane"/>
    <property type="evidence" value="ECO:0007669"/>
    <property type="project" value="TreeGrafter"/>
</dbReference>
<evidence type="ECO:0000256" key="5">
    <source>
        <dbReference type="SAM" id="Phobius"/>
    </source>
</evidence>
<dbReference type="PANTHER" id="PTHR10846">
    <property type="entry name" value="SODIUM/POTASSIUM/CALCIUM EXCHANGER"/>
    <property type="match status" value="1"/>
</dbReference>
<dbReference type="AlphaFoldDB" id="A0A918XUD0"/>
<evidence type="ECO:0000259" key="6">
    <source>
        <dbReference type="Pfam" id="PF01699"/>
    </source>
</evidence>
<organism evidence="7 8">
    <name type="scientific">Thalassobaculum fulvum</name>
    <dbReference type="NCBI Taxonomy" id="1633335"/>
    <lineage>
        <taxon>Bacteria</taxon>
        <taxon>Pseudomonadati</taxon>
        <taxon>Pseudomonadota</taxon>
        <taxon>Alphaproteobacteria</taxon>
        <taxon>Rhodospirillales</taxon>
        <taxon>Thalassobaculaceae</taxon>
        <taxon>Thalassobaculum</taxon>
    </lineage>
</organism>
<dbReference type="Pfam" id="PF01699">
    <property type="entry name" value="Na_Ca_ex"/>
    <property type="match status" value="2"/>
</dbReference>
<feature type="transmembrane region" description="Helical" evidence="5">
    <location>
        <begin position="104"/>
        <end position="120"/>
    </location>
</feature>
<evidence type="ECO:0000313" key="8">
    <source>
        <dbReference type="Proteomes" id="UP000630353"/>
    </source>
</evidence>
<evidence type="ECO:0000256" key="3">
    <source>
        <dbReference type="ARBA" id="ARBA00022989"/>
    </source>
</evidence>
<evidence type="ECO:0000256" key="4">
    <source>
        <dbReference type="ARBA" id="ARBA00023136"/>
    </source>
</evidence>
<gene>
    <name evidence="7" type="ORF">GCM10017083_32080</name>
</gene>
<evidence type="ECO:0000256" key="2">
    <source>
        <dbReference type="ARBA" id="ARBA00022692"/>
    </source>
</evidence>
<feature type="transmembrane region" description="Helical" evidence="5">
    <location>
        <begin position="174"/>
        <end position="201"/>
    </location>
</feature>
<dbReference type="Proteomes" id="UP000630353">
    <property type="component" value="Unassembled WGS sequence"/>
</dbReference>
<keyword evidence="2 5" id="KW-0812">Transmembrane</keyword>
<evidence type="ECO:0000256" key="1">
    <source>
        <dbReference type="ARBA" id="ARBA00004141"/>
    </source>
</evidence>
<feature type="transmembrane region" description="Helical" evidence="5">
    <location>
        <begin position="38"/>
        <end position="57"/>
    </location>
</feature>
<keyword evidence="4 5" id="KW-0472">Membrane</keyword>
<evidence type="ECO:0000313" key="7">
    <source>
        <dbReference type="EMBL" id="GHD54501.1"/>
    </source>
</evidence>
<name>A0A918XUD0_9PROT</name>
<dbReference type="PANTHER" id="PTHR10846:SF8">
    <property type="entry name" value="INNER MEMBRANE PROTEIN YRBG"/>
    <property type="match status" value="1"/>
</dbReference>
<dbReference type="GO" id="GO:0006874">
    <property type="term" value="P:intracellular calcium ion homeostasis"/>
    <property type="evidence" value="ECO:0007669"/>
    <property type="project" value="TreeGrafter"/>
</dbReference>
<dbReference type="GO" id="GO:0008273">
    <property type="term" value="F:calcium, potassium:sodium antiporter activity"/>
    <property type="evidence" value="ECO:0007669"/>
    <property type="project" value="TreeGrafter"/>
</dbReference>
<proteinExistence type="predicted"/>
<feature type="transmembrane region" description="Helical" evidence="5">
    <location>
        <begin position="237"/>
        <end position="259"/>
    </location>
</feature>
<dbReference type="EMBL" id="BMZS01000007">
    <property type="protein sequence ID" value="GHD54501.1"/>
    <property type="molecule type" value="Genomic_DNA"/>
</dbReference>
<keyword evidence="3 5" id="KW-1133">Transmembrane helix</keyword>
<reference evidence="7" key="2">
    <citation type="submission" date="2020-09" db="EMBL/GenBank/DDBJ databases">
        <authorList>
            <person name="Sun Q."/>
            <person name="Kim S."/>
        </authorList>
    </citation>
    <scope>NUCLEOTIDE SEQUENCE</scope>
    <source>
        <strain evidence="7">KCTC 42651</strain>
    </source>
</reference>
<dbReference type="InterPro" id="IPR004481">
    <property type="entry name" value="K/Na/Ca-exchanger"/>
</dbReference>
<comment type="subcellular location">
    <subcellularLocation>
        <location evidence="1">Membrane</location>
        <topology evidence="1">Multi-pass membrane protein</topology>
    </subcellularLocation>
</comment>
<feature type="transmembrane region" description="Helical" evidence="5">
    <location>
        <begin position="297"/>
        <end position="320"/>
    </location>
</feature>
<feature type="transmembrane region" description="Helical" evidence="5">
    <location>
        <begin position="207"/>
        <end position="230"/>
    </location>
</feature>
<dbReference type="NCBIfam" id="TIGR00367">
    <property type="entry name" value="calcium/sodium antiporter"/>
    <property type="match status" value="1"/>
</dbReference>
<feature type="transmembrane region" description="Helical" evidence="5">
    <location>
        <begin position="126"/>
        <end position="143"/>
    </location>
</feature>
<dbReference type="InterPro" id="IPR004837">
    <property type="entry name" value="NaCa_Exmemb"/>
</dbReference>
<feature type="transmembrane region" description="Helical" evidence="5">
    <location>
        <begin position="77"/>
        <end position="95"/>
    </location>
</feature>
<feature type="domain" description="Sodium/calcium exchanger membrane region" evidence="6">
    <location>
        <begin position="3"/>
        <end position="143"/>
    </location>
</feature>
<dbReference type="Gene3D" id="1.20.1420.30">
    <property type="entry name" value="NCX, central ion-binding region"/>
    <property type="match status" value="1"/>
</dbReference>